<evidence type="ECO:0000256" key="3">
    <source>
        <dbReference type="ARBA" id="ARBA00010617"/>
    </source>
</evidence>
<keyword evidence="5 9" id="KW-0479">Metal-binding</keyword>
<dbReference type="EMBL" id="GL377304">
    <property type="protein sequence ID" value="EFI99691.1"/>
    <property type="molecule type" value="Genomic_DNA"/>
</dbReference>
<evidence type="ECO:0000256" key="2">
    <source>
        <dbReference type="ARBA" id="ARBA00005179"/>
    </source>
</evidence>
<name>D8PXK8_SCHCM</name>
<accession>D8PXK8</accession>
<evidence type="ECO:0000256" key="6">
    <source>
        <dbReference type="ARBA" id="ARBA00023002"/>
    </source>
</evidence>
<protein>
    <recommendedName>
        <fullName evidence="13">Cytochrome P450</fullName>
    </recommendedName>
</protein>
<evidence type="ECO:0000313" key="11">
    <source>
        <dbReference type="EMBL" id="EFI99691.1"/>
    </source>
</evidence>
<dbReference type="GO" id="GO:0005506">
    <property type="term" value="F:iron ion binding"/>
    <property type="evidence" value="ECO:0007669"/>
    <property type="project" value="InterPro"/>
</dbReference>
<evidence type="ECO:0000256" key="1">
    <source>
        <dbReference type="ARBA" id="ARBA00001971"/>
    </source>
</evidence>
<feature type="binding site" description="axial binding residue" evidence="9">
    <location>
        <position position="447"/>
    </location>
    <ligand>
        <name>heme</name>
        <dbReference type="ChEBI" id="CHEBI:30413"/>
    </ligand>
    <ligandPart>
        <name>Fe</name>
        <dbReference type="ChEBI" id="CHEBI:18248"/>
    </ligandPart>
</feature>
<evidence type="ECO:0008006" key="13">
    <source>
        <dbReference type="Google" id="ProtNLM"/>
    </source>
</evidence>
<dbReference type="GO" id="GO:0016705">
    <property type="term" value="F:oxidoreductase activity, acting on paired donors, with incorporation or reduction of molecular oxygen"/>
    <property type="evidence" value="ECO:0007669"/>
    <property type="project" value="InterPro"/>
</dbReference>
<organism evidence="12">
    <name type="scientific">Schizophyllum commune (strain H4-8 / FGSC 9210)</name>
    <name type="common">Split gill fungus</name>
    <dbReference type="NCBI Taxonomy" id="578458"/>
    <lineage>
        <taxon>Eukaryota</taxon>
        <taxon>Fungi</taxon>
        <taxon>Dikarya</taxon>
        <taxon>Basidiomycota</taxon>
        <taxon>Agaricomycotina</taxon>
        <taxon>Agaricomycetes</taxon>
        <taxon>Agaricomycetidae</taxon>
        <taxon>Agaricales</taxon>
        <taxon>Schizophyllaceae</taxon>
        <taxon>Schizophyllum</taxon>
    </lineage>
</organism>
<dbReference type="InterPro" id="IPR036396">
    <property type="entry name" value="Cyt_P450_sf"/>
</dbReference>
<sequence length="523" mass="59203">MALGSSLNSPVIPLLVALYGGLYLYDRRRRQLQLPTPPGPPGLPIVGNLFDAPSDFQWEKFAEWAREYDSDLIYINVAGQAIVSLQSFEACIDLLERRSSIYSSRVDTPMLDLMGWDFQFSAMKYGERAHRRAFHSAFNIDAARRFLPQQAKATKMFLRRMLNASPSSLDKELRYMVGSTIMDITYAIDAKPEHDPYIDTADIAFREAAKAGIPGAYLVSIFPFLKNVPDWMPGAGFKRYAKEWKEVTMKMINAPYEEAKRQMTADPNRESFVSLLLSKARAKGDGEEDMETIIRNTAALTYIGAMDTTVATILNFTLDMLANPEVQRRAQAELDSVLEPGRLPEYGDEDRLPYITAIMKETMRLYPVAPMALPHLHSGKTDDVYREYLIPKGAFLIPNTWALAHDEKMYPDPYAYKPERFLTADGKLNPDVRDPSLYAFGFGRRICPGRHMALSSVWHAIASILRVYNIEKAKRPDGTVIEPVREYKSSLLYSPEHFECQYVPRSEEAIAMIQATAGRETAV</sequence>
<dbReference type="PRINTS" id="PR00385">
    <property type="entry name" value="P450"/>
</dbReference>
<proteinExistence type="inferred from homology"/>
<dbReference type="PANTHER" id="PTHR46300">
    <property type="entry name" value="P450, PUTATIVE (EUROFUNG)-RELATED-RELATED"/>
    <property type="match status" value="1"/>
</dbReference>
<dbReference type="GO" id="GO:0020037">
    <property type="term" value="F:heme binding"/>
    <property type="evidence" value="ECO:0007669"/>
    <property type="project" value="InterPro"/>
</dbReference>
<keyword evidence="6 10" id="KW-0560">Oxidoreductase</keyword>
<dbReference type="CDD" id="cd11065">
    <property type="entry name" value="CYP64-like"/>
    <property type="match status" value="1"/>
</dbReference>
<dbReference type="STRING" id="578458.D8PXK8"/>
<reference evidence="11 12" key="1">
    <citation type="journal article" date="2010" name="Nat. Biotechnol.">
        <title>Genome sequence of the model mushroom Schizophyllum commune.</title>
        <authorList>
            <person name="Ohm R.A."/>
            <person name="de Jong J.F."/>
            <person name="Lugones L.G."/>
            <person name="Aerts A."/>
            <person name="Kothe E."/>
            <person name="Stajich J.E."/>
            <person name="de Vries R.P."/>
            <person name="Record E."/>
            <person name="Levasseur A."/>
            <person name="Baker S.E."/>
            <person name="Bartholomew K.A."/>
            <person name="Coutinho P.M."/>
            <person name="Erdmann S."/>
            <person name="Fowler T.J."/>
            <person name="Gathman A.C."/>
            <person name="Lombard V."/>
            <person name="Henrissat B."/>
            <person name="Knabe N."/>
            <person name="Kuees U."/>
            <person name="Lilly W.W."/>
            <person name="Lindquist E."/>
            <person name="Lucas S."/>
            <person name="Magnuson J.K."/>
            <person name="Piumi F."/>
            <person name="Raudaskoski M."/>
            <person name="Salamov A."/>
            <person name="Schmutz J."/>
            <person name="Schwarze F.W.M.R."/>
            <person name="vanKuyk P.A."/>
            <person name="Horton J.S."/>
            <person name="Grigoriev I.V."/>
            <person name="Woesten H.A.B."/>
        </authorList>
    </citation>
    <scope>NUCLEOTIDE SEQUENCE [LARGE SCALE GENOMIC DNA]</scope>
    <source>
        <strain evidence="12">H4-8 / FGSC 9210</strain>
    </source>
</reference>
<comment type="similarity">
    <text evidence="3 10">Belongs to the cytochrome P450 family.</text>
</comment>
<evidence type="ECO:0000256" key="7">
    <source>
        <dbReference type="ARBA" id="ARBA00023004"/>
    </source>
</evidence>
<comment type="cofactor">
    <cofactor evidence="1 9">
        <name>heme</name>
        <dbReference type="ChEBI" id="CHEBI:30413"/>
    </cofactor>
</comment>
<dbReference type="InterPro" id="IPR001128">
    <property type="entry name" value="Cyt_P450"/>
</dbReference>
<dbReference type="InterPro" id="IPR050364">
    <property type="entry name" value="Cytochrome_P450_fung"/>
</dbReference>
<dbReference type="Gene3D" id="1.10.630.10">
    <property type="entry name" value="Cytochrome P450"/>
    <property type="match status" value="1"/>
</dbReference>
<dbReference type="OMA" id="LINSWAM"/>
<dbReference type="PRINTS" id="PR00463">
    <property type="entry name" value="EP450I"/>
</dbReference>
<evidence type="ECO:0000256" key="10">
    <source>
        <dbReference type="RuleBase" id="RU000461"/>
    </source>
</evidence>
<evidence type="ECO:0000313" key="12">
    <source>
        <dbReference type="Proteomes" id="UP000007431"/>
    </source>
</evidence>
<dbReference type="InterPro" id="IPR017972">
    <property type="entry name" value="Cyt_P450_CS"/>
</dbReference>
<dbReference type="HOGENOM" id="CLU_001570_2_3_1"/>
<dbReference type="InterPro" id="IPR002401">
    <property type="entry name" value="Cyt_P450_E_grp-I"/>
</dbReference>
<comment type="pathway">
    <text evidence="2">Secondary metabolite biosynthesis.</text>
</comment>
<dbReference type="PANTHER" id="PTHR46300:SF7">
    <property type="entry name" value="P450, PUTATIVE (EUROFUNG)-RELATED"/>
    <property type="match status" value="1"/>
</dbReference>
<evidence type="ECO:0000256" key="4">
    <source>
        <dbReference type="ARBA" id="ARBA00022617"/>
    </source>
</evidence>
<gene>
    <name evidence="11" type="ORF">SCHCODRAFT_66905</name>
</gene>
<dbReference type="VEuPathDB" id="FungiDB:SCHCODRAFT_02616301"/>
<dbReference type="eggNOG" id="KOG0156">
    <property type="taxonomic scope" value="Eukaryota"/>
</dbReference>
<dbReference type="SUPFAM" id="SSF48264">
    <property type="entry name" value="Cytochrome P450"/>
    <property type="match status" value="1"/>
</dbReference>
<keyword evidence="4 9" id="KW-0349">Heme</keyword>
<dbReference type="InParanoid" id="D8PXK8"/>
<keyword evidence="8 10" id="KW-0503">Monooxygenase</keyword>
<dbReference type="AlphaFoldDB" id="D8PXK8"/>
<dbReference type="PROSITE" id="PS00086">
    <property type="entry name" value="CYTOCHROME_P450"/>
    <property type="match status" value="1"/>
</dbReference>
<evidence type="ECO:0000256" key="9">
    <source>
        <dbReference type="PIRSR" id="PIRSR602401-1"/>
    </source>
</evidence>
<evidence type="ECO:0000256" key="5">
    <source>
        <dbReference type="ARBA" id="ARBA00022723"/>
    </source>
</evidence>
<dbReference type="GO" id="GO:0004497">
    <property type="term" value="F:monooxygenase activity"/>
    <property type="evidence" value="ECO:0007669"/>
    <property type="project" value="UniProtKB-KW"/>
</dbReference>
<evidence type="ECO:0000256" key="8">
    <source>
        <dbReference type="ARBA" id="ARBA00023033"/>
    </source>
</evidence>
<keyword evidence="7 9" id="KW-0408">Iron</keyword>
<keyword evidence="12" id="KW-1185">Reference proteome</keyword>
<dbReference type="Pfam" id="PF00067">
    <property type="entry name" value="p450"/>
    <property type="match status" value="1"/>
</dbReference>
<dbReference type="Proteomes" id="UP000007431">
    <property type="component" value="Unassembled WGS sequence"/>
</dbReference>